<gene>
    <name evidence="1" type="ORF">JQC72_12370</name>
</gene>
<dbReference type="RefSeq" id="WP_205496110.1">
    <property type="nucleotide sequence ID" value="NZ_JAFHAP010000011.1"/>
</dbReference>
<sequence length="123" mass="14227">MNAVLERQREVNPEEIREKIRQCICLELLVALLDEDKLLTGPMHTGWIFAQFMDAVIQTIRDDLAAMKEDLQSHGVEILSVTLDAFGRTVKFAIGGQVYEQRYLNESFREECDELLRMRLGLK</sequence>
<evidence type="ECO:0000313" key="1">
    <source>
        <dbReference type="EMBL" id="MBN2910294.1"/>
    </source>
</evidence>
<dbReference type="InterPro" id="IPR058600">
    <property type="entry name" value="YhjD-like"/>
</dbReference>
<proteinExistence type="predicted"/>
<dbReference type="Pfam" id="PF26325">
    <property type="entry name" value="YhjD"/>
    <property type="match status" value="1"/>
</dbReference>
<dbReference type="EMBL" id="JAFHAP010000011">
    <property type="protein sequence ID" value="MBN2910294.1"/>
    <property type="molecule type" value="Genomic_DNA"/>
</dbReference>
<protein>
    <submittedName>
        <fullName evidence="1">Uncharacterized protein</fullName>
    </submittedName>
</protein>
<organism evidence="1 2">
    <name type="scientific">Polycladomyces zharkentensis</name>
    <dbReference type="NCBI Taxonomy" id="2807616"/>
    <lineage>
        <taxon>Bacteria</taxon>
        <taxon>Bacillati</taxon>
        <taxon>Bacillota</taxon>
        <taxon>Bacilli</taxon>
        <taxon>Bacillales</taxon>
        <taxon>Thermoactinomycetaceae</taxon>
        <taxon>Polycladomyces</taxon>
    </lineage>
</organism>
<dbReference type="Proteomes" id="UP001177120">
    <property type="component" value="Unassembled WGS sequence"/>
</dbReference>
<comment type="caution">
    <text evidence="1">The sequence shown here is derived from an EMBL/GenBank/DDBJ whole genome shotgun (WGS) entry which is preliminary data.</text>
</comment>
<accession>A0ABS2WL89</accession>
<evidence type="ECO:0000313" key="2">
    <source>
        <dbReference type="Proteomes" id="UP001177120"/>
    </source>
</evidence>
<reference evidence="1" key="1">
    <citation type="journal article" date="2024" name="Int. J. Syst. Evol. Microbiol.">
        <title>Polycladomyces zharkentensis sp. nov., a novel thermophilic cellulose- and starch-degrading member of the Bacillota from a geothermal aquifer in Kazakhstan.</title>
        <authorList>
            <person name="Mashzhan A."/>
            <person name="Kistaubayeva A."/>
            <person name="Javier-Lopez R."/>
            <person name="Bissenova U."/>
            <person name="Bissenbay A."/>
            <person name="Birkeland N.K."/>
        </authorList>
    </citation>
    <scope>NUCLEOTIDE SEQUENCE</scope>
    <source>
        <strain evidence="1">ZKZ2T</strain>
    </source>
</reference>
<name>A0ABS2WL89_9BACL</name>
<keyword evidence="2" id="KW-1185">Reference proteome</keyword>